<gene>
    <name evidence="3" type="ORF">FHG89_17765</name>
</gene>
<dbReference type="RefSeq" id="WP_139585505.1">
    <property type="nucleotide sequence ID" value="NZ_VDFY01000169.1"/>
</dbReference>
<sequence>MGIMLPGELAGLLNELGYTWPKSDETKMFELGQMWMEMAESLNNAAAEGTAAAQRVLDGNQGDALAAFQQRWESDGSAMSVLRDGGTGAQMVAATLFVCALIVLALKINVIVQLIILLVQIIQALATAAPSFGASLLEIPVFKKLTDIVLNMLIDQAIGVVLG</sequence>
<evidence type="ECO:0000313" key="3">
    <source>
        <dbReference type="EMBL" id="TNH27557.1"/>
    </source>
</evidence>
<feature type="domain" description="Outer membrane channel protein CpnT-like N-terminal" evidence="2">
    <location>
        <begin position="17"/>
        <end position="136"/>
    </location>
</feature>
<dbReference type="Proteomes" id="UP000306145">
    <property type="component" value="Unassembled WGS sequence"/>
</dbReference>
<evidence type="ECO:0000259" key="2">
    <source>
        <dbReference type="Pfam" id="PF25547"/>
    </source>
</evidence>
<dbReference type="EMBL" id="VDFY01000169">
    <property type="protein sequence ID" value="TNH27557.1"/>
    <property type="molecule type" value="Genomic_DNA"/>
</dbReference>
<organism evidence="3 4">
    <name type="scientific">Micromonospora orduensis</name>
    <dbReference type="NCBI Taxonomy" id="1420891"/>
    <lineage>
        <taxon>Bacteria</taxon>
        <taxon>Bacillati</taxon>
        <taxon>Actinomycetota</taxon>
        <taxon>Actinomycetes</taxon>
        <taxon>Micromonosporales</taxon>
        <taxon>Micromonosporaceae</taxon>
        <taxon>Micromonospora</taxon>
    </lineage>
</organism>
<proteinExistence type="predicted"/>
<keyword evidence="4" id="KW-1185">Reference proteome</keyword>
<dbReference type="InterPro" id="IPR057746">
    <property type="entry name" value="CpnT-like_N"/>
</dbReference>
<keyword evidence="1" id="KW-1133">Transmembrane helix</keyword>
<dbReference type="AlphaFoldDB" id="A0A5C4QQN5"/>
<accession>A0A5C4QQN5</accession>
<evidence type="ECO:0000256" key="1">
    <source>
        <dbReference type="SAM" id="Phobius"/>
    </source>
</evidence>
<dbReference type="Pfam" id="PF25547">
    <property type="entry name" value="WXG100_2"/>
    <property type="match status" value="1"/>
</dbReference>
<feature type="transmembrane region" description="Helical" evidence="1">
    <location>
        <begin position="89"/>
        <end position="108"/>
    </location>
</feature>
<keyword evidence="1" id="KW-0812">Transmembrane</keyword>
<reference evidence="3 4" key="1">
    <citation type="submission" date="2019-06" db="EMBL/GenBank/DDBJ databases">
        <title>Micromonospora ordensis sp. nov., isolated from deep marine sediment.</title>
        <authorList>
            <person name="Veyisoglu A."/>
            <person name="Carro L."/>
            <person name="Klenk H.-P."/>
            <person name="Sahin N."/>
        </authorList>
    </citation>
    <scope>NUCLEOTIDE SEQUENCE [LARGE SCALE GENOMIC DNA]</scope>
    <source>
        <strain evidence="3 4">S2509</strain>
    </source>
</reference>
<name>A0A5C4QQN5_9ACTN</name>
<evidence type="ECO:0000313" key="4">
    <source>
        <dbReference type="Proteomes" id="UP000306145"/>
    </source>
</evidence>
<dbReference type="OrthoDB" id="2677932at2"/>
<protein>
    <recommendedName>
        <fullName evidence="2">Outer membrane channel protein CpnT-like N-terminal domain-containing protein</fullName>
    </recommendedName>
</protein>
<comment type="caution">
    <text evidence="3">The sequence shown here is derived from an EMBL/GenBank/DDBJ whole genome shotgun (WGS) entry which is preliminary data.</text>
</comment>
<feature type="transmembrane region" description="Helical" evidence="1">
    <location>
        <begin position="114"/>
        <end position="137"/>
    </location>
</feature>
<keyword evidence="1" id="KW-0472">Membrane</keyword>